<evidence type="ECO:0000313" key="2">
    <source>
        <dbReference type="EMBL" id="KAB2577455.1"/>
    </source>
</evidence>
<proteinExistence type="predicted"/>
<evidence type="ECO:0000256" key="1">
    <source>
        <dbReference type="SAM" id="MobiDB-lite"/>
    </source>
</evidence>
<feature type="region of interest" description="Disordered" evidence="1">
    <location>
        <begin position="40"/>
        <end position="62"/>
    </location>
</feature>
<dbReference type="EMBL" id="VCHE01000017">
    <property type="protein sequence ID" value="KAB2577455.1"/>
    <property type="molecule type" value="Genomic_DNA"/>
</dbReference>
<protein>
    <submittedName>
        <fullName evidence="2">Uncharacterized protein</fullName>
    </submittedName>
</protein>
<evidence type="ECO:0000313" key="3">
    <source>
        <dbReference type="Proteomes" id="UP000325902"/>
    </source>
</evidence>
<gene>
    <name evidence="2" type="ORF">DBV05_g3982</name>
</gene>
<dbReference type="Proteomes" id="UP000325902">
    <property type="component" value="Unassembled WGS sequence"/>
</dbReference>
<dbReference type="AlphaFoldDB" id="A0A5N5DHY9"/>
<comment type="caution">
    <text evidence="2">The sequence shown here is derived from an EMBL/GenBank/DDBJ whole genome shotgun (WGS) entry which is preliminary data.</text>
</comment>
<accession>A0A5N5DHY9</accession>
<sequence length="258" mass="29281">MSPNPPLYMLKKAPRFIPGLGTLTLLAVGGFVVGRSSVKDSNVSTAEPAQRTPWPPPLNDALDDDIRPYVRSRFQTREVSHRGRQSECTDRDWVTFSDPSGTAAVYELHRLVRADGTNDCMRRIWLTTTNRHTEPLYLTRREVGLFNGPVQKFEAQTCKKKDDDGRWKCEAKEFFEVHRRRILGKVVLEETRTMPPVGYVYERTPDGRAVCPPKMPEGQDWWATTGRLMEERFPEGTVKEEEAGGQDLLVGDEGRSSA</sequence>
<feature type="region of interest" description="Disordered" evidence="1">
    <location>
        <begin position="234"/>
        <end position="258"/>
    </location>
</feature>
<name>A0A5N5DHY9_9PEZI</name>
<reference evidence="2 3" key="1">
    <citation type="journal article" date="2019" name="Sci. Rep.">
        <title>A multi-omics analysis of the grapevine pathogen Lasiodiplodia theobromae reveals that temperature affects the expression of virulence- and pathogenicity-related genes.</title>
        <authorList>
            <person name="Felix C."/>
            <person name="Meneses R."/>
            <person name="Goncalves M.F.M."/>
            <person name="Tilleman L."/>
            <person name="Duarte A.S."/>
            <person name="Jorrin-Novo J.V."/>
            <person name="Van de Peer Y."/>
            <person name="Deforce D."/>
            <person name="Van Nieuwerburgh F."/>
            <person name="Esteves A.C."/>
            <person name="Alves A."/>
        </authorList>
    </citation>
    <scope>NUCLEOTIDE SEQUENCE [LARGE SCALE GENOMIC DNA]</scope>
    <source>
        <strain evidence="2 3">LA-SOL3</strain>
    </source>
</reference>
<organism evidence="2 3">
    <name type="scientific">Lasiodiplodia theobromae</name>
    <dbReference type="NCBI Taxonomy" id="45133"/>
    <lineage>
        <taxon>Eukaryota</taxon>
        <taxon>Fungi</taxon>
        <taxon>Dikarya</taxon>
        <taxon>Ascomycota</taxon>
        <taxon>Pezizomycotina</taxon>
        <taxon>Dothideomycetes</taxon>
        <taxon>Dothideomycetes incertae sedis</taxon>
        <taxon>Botryosphaeriales</taxon>
        <taxon>Botryosphaeriaceae</taxon>
        <taxon>Lasiodiplodia</taxon>
    </lineage>
</organism>
<keyword evidence="3" id="KW-1185">Reference proteome</keyword>